<dbReference type="AlphaFoldDB" id="A0A833H327"/>
<dbReference type="Proteomes" id="UP000460298">
    <property type="component" value="Unassembled WGS sequence"/>
</dbReference>
<dbReference type="EMBL" id="WBUI01000004">
    <property type="protein sequence ID" value="KAB2933908.1"/>
    <property type="molecule type" value="Genomic_DNA"/>
</dbReference>
<gene>
    <name evidence="1" type="ORF">F9K24_05430</name>
</gene>
<comment type="caution">
    <text evidence="1">The sequence shown here is derived from an EMBL/GenBank/DDBJ whole genome shotgun (WGS) entry which is preliminary data.</text>
</comment>
<evidence type="ECO:0000313" key="2">
    <source>
        <dbReference type="Proteomes" id="UP000460298"/>
    </source>
</evidence>
<protein>
    <recommendedName>
        <fullName evidence="3">PsbP C-terminal domain-containing protein</fullName>
    </recommendedName>
</protein>
<name>A0A833H327_9LEPT</name>
<dbReference type="Gene3D" id="3.40.1000.10">
    <property type="entry name" value="Mog1/PsbP, alpha/beta/alpha sandwich"/>
    <property type="match status" value="1"/>
</dbReference>
<proteinExistence type="predicted"/>
<sequence length="194" mass="22316">MGLNSLVEALLRFISLRKKYHRMLLLALLAGLTGCLTPDLKSGASGTEIELLDHKIAFVLPAGWKVQLSEKRYFQLTANSGTGPYAPGIEYRGLNTDLTDRALMDQYARGWYSAMARNFPNFEYTERKEMVENKITIYYFEGTFSDGNLPLKKIGYLRFVNRKIHAIYYTAPLNEFDTHLPLFKAVEREIRYLN</sequence>
<evidence type="ECO:0000313" key="1">
    <source>
        <dbReference type="EMBL" id="KAB2933908.1"/>
    </source>
</evidence>
<evidence type="ECO:0008006" key="3">
    <source>
        <dbReference type="Google" id="ProtNLM"/>
    </source>
</evidence>
<organism evidence="1 2">
    <name type="scientific">Leptonema illini</name>
    <dbReference type="NCBI Taxonomy" id="183"/>
    <lineage>
        <taxon>Bacteria</taxon>
        <taxon>Pseudomonadati</taxon>
        <taxon>Spirochaetota</taxon>
        <taxon>Spirochaetia</taxon>
        <taxon>Leptospirales</taxon>
        <taxon>Leptospiraceae</taxon>
        <taxon>Leptonema</taxon>
    </lineage>
</organism>
<accession>A0A833H327</accession>
<reference evidence="1 2" key="1">
    <citation type="submission" date="2019-10" db="EMBL/GenBank/DDBJ databases">
        <title>Extracellular Electron Transfer in a Candidatus Methanoperedens spp. Enrichment Culture.</title>
        <authorList>
            <person name="Berger S."/>
            <person name="Rangel Shaw D."/>
            <person name="Berben T."/>
            <person name="In 'T Zandt M."/>
            <person name="Frank J."/>
            <person name="Reimann J."/>
            <person name="Jetten M.S.M."/>
            <person name="Welte C.U."/>
        </authorList>
    </citation>
    <scope>NUCLEOTIDE SEQUENCE [LARGE SCALE GENOMIC DNA]</scope>
    <source>
        <strain evidence="1">SB12</strain>
    </source>
</reference>